<feature type="domain" description="Heterokaryon incompatibility" evidence="2">
    <location>
        <begin position="153"/>
        <end position="251"/>
    </location>
</feature>
<keyword evidence="1" id="KW-1133">Transmembrane helix</keyword>
<keyword evidence="1" id="KW-0812">Transmembrane</keyword>
<protein>
    <submittedName>
        <fullName evidence="3">Heterokaryon incompatibility 6, OR allele</fullName>
    </submittedName>
</protein>
<name>A0A9P5B0F8_9HYPO</name>
<evidence type="ECO:0000313" key="3">
    <source>
        <dbReference type="EMBL" id="KAF4493230.1"/>
    </source>
</evidence>
<keyword evidence="1" id="KW-0472">Membrane</keyword>
<dbReference type="AlphaFoldDB" id="A0A9P5B0F8"/>
<feature type="transmembrane region" description="Helical" evidence="1">
    <location>
        <begin position="59"/>
        <end position="78"/>
    </location>
</feature>
<dbReference type="InterPro" id="IPR010730">
    <property type="entry name" value="HET"/>
</dbReference>
<evidence type="ECO:0000256" key="1">
    <source>
        <dbReference type="SAM" id="Phobius"/>
    </source>
</evidence>
<dbReference type="OrthoDB" id="3553147at2759"/>
<dbReference type="EMBL" id="LUFC02000930">
    <property type="protein sequence ID" value="KAF4493230.1"/>
    <property type="molecule type" value="Genomic_DNA"/>
</dbReference>
<organism evidence="3 4">
    <name type="scientific">Fusarium agapanthi</name>
    <dbReference type="NCBI Taxonomy" id="1803897"/>
    <lineage>
        <taxon>Eukaryota</taxon>
        <taxon>Fungi</taxon>
        <taxon>Dikarya</taxon>
        <taxon>Ascomycota</taxon>
        <taxon>Pezizomycotina</taxon>
        <taxon>Sordariomycetes</taxon>
        <taxon>Hypocreomycetidae</taxon>
        <taxon>Hypocreales</taxon>
        <taxon>Nectriaceae</taxon>
        <taxon>Fusarium</taxon>
        <taxon>Fusarium fujikuroi species complex</taxon>
    </lineage>
</organism>
<gene>
    <name evidence="3" type="ORF">FAGAP_10648</name>
</gene>
<keyword evidence="4" id="KW-1185">Reference proteome</keyword>
<dbReference type="Pfam" id="PF06985">
    <property type="entry name" value="HET"/>
    <property type="match status" value="1"/>
</dbReference>
<dbReference type="Proteomes" id="UP000737391">
    <property type="component" value="Unassembled WGS sequence"/>
</dbReference>
<dbReference type="PANTHER" id="PTHR24148:SF64">
    <property type="entry name" value="HETEROKARYON INCOMPATIBILITY DOMAIN-CONTAINING PROTEIN"/>
    <property type="match status" value="1"/>
</dbReference>
<dbReference type="InterPro" id="IPR052895">
    <property type="entry name" value="HetReg/Transcr_Mod"/>
</dbReference>
<sequence length="579" mass="65594">MNSHVVFLRSRQLLTGTSHNRARLLQQLHHNLSKQWHSIQTSSQWRSKTKRSRLTWRDIIWISAGALGWGQVFISLVYQPLRDNSVLTNIAQSTVFRIIPAKLAQPVEREGNGVYQPITGDKEIRLLILEPGAREDPLECQLVNAELSWRTRFEALSYAWGDGTIKYQLKCSGHDICVRANLHDALLDLRHPTRKRVLWIDALCINQADNDEKSNQIRLMHEIYSQAQEVLIYLGKSDPSVRDAVRSMRCLDLMRLARSNRHPRIYILGQWWYRPLLTGHPMDGQGGSKLFDLILMSRRYKCTHPHDKIFGMLGVTGEDTSSELLKPDYNISPMGAYQNFVLWEIYNNGSFRVLGVSSQKTSQHRSSPSWVPNFSNLDPIEGLTGALFSVAGNDASAGLPIEIRESSDETTLQIKGSIVDKVHTVGKKSFTERSTRSSKHDQRDERISVNDQLRVNREMVEEARDIWLEATKGAARGVGPGPEDHIFDTTMNQGSRSSMVVKEISTSFLRLTLAEDKVPKEYAKGEKVFAMKGLSFFAAIAQSRRFARTDMGLSSNATIGSSEQALTHLTVSYFRNLEQ</sequence>
<dbReference type="PANTHER" id="PTHR24148">
    <property type="entry name" value="ANKYRIN REPEAT DOMAIN-CONTAINING PROTEIN 39 HOMOLOG-RELATED"/>
    <property type="match status" value="1"/>
</dbReference>
<proteinExistence type="predicted"/>
<accession>A0A9P5B0F8</accession>
<comment type="caution">
    <text evidence="3">The sequence shown here is derived from an EMBL/GenBank/DDBJ whole genome shotgun (WGS) entry which is preliminary data.</text>
</comment>
<evidence type="ECO:0000313" key="4">
    <source>
        <dbReference type="Proteomes" id="UP000737391"/>
    </source>
</evidence>
<evidence type="ECO:0000259" key="2">
    <source>
        <dbReference type="Pfam" id="PF06985"/>
    </source>
</evidence>
<reference evidence="3" key="1">
    <citation type="submission" date="2020-01" db="EMBL/GenBank/DDBJ databases">
        <title>Identification and distribution of gene clusters putatively required for synthesis of sphingolipid metabolism inhibitors in phylogenetically diverse species of the filamentous fungus Fusarium.</title>
        <authorList>
            <person name="Kim H.-S."/>
            <person name="Busman M."/>
            <person name="Brown D.W."/>
            <person name="Divon H."/>
            <person name="Uhlig S."/>
            <person name="Proctor R.H."/>
        </authorList>
    </citation>
    <scope>NUCLEOTIDE SEQUENCE</scope>
    <source>
        <strain evidence="3">NRRL 31653</strain>
    </source>
</reference>